<proteinExistence type="predicted"/>
<dbReference type="Proteomes" id="UP001267426">
    <property type="component" value="Unassembled WGS sequence"/>
</dbReference>
<sequence length="142" mass="16264">MATFRPDISTSVLRWARMRAGLDLDDFQGALKNYPRWEEGDLNPTFRQLEAVSSKTRTPLGYFFLPEPPEDSIPIPDYRTMDERSVRRPSADLIDTVYGLIRRQDWLRDYRESKGMEPLPFVGSATPDDPPESVAESILTAL</sequence>
<dbReference type="PANTHER" id="PTHR43236">
    <property type="entry name" value="ANTITOXIN HIGA1"/>
    <property type="match status" value="1"/>
</dbReference>
<evidence type="ECO:0000313" key="3">
    <source>
        <dbReference type="Proteomes" id="UP001267426"/>
    </source>
</evidence>
<name>A0ABU3BVG0_9BACT</name>
<dbReference type="EMBL" id="JAVRHT010000073">
    <property type="protein sequence ID" value="MDT0633278.1"/>
    <property type="molecule type" value="Genomic_DNA"/>
</dbReference>
<dbReference type="GO" id="GO:0003677">
    <property type="term" value="F:DNA binding"/>
    <property type="evidence" value="ECO:0007669"/>
    <property type="project" value="UniProtKB-KW"/>
</dbReference>
<protein>
    <submittedName>
        <fullName evidence="2">DNA-binding protein</fullName>
    </submittedName>
</protein>
<reference evidence="2 3" key="1">
    <citation type="submission" date="2023-09" db="EMBL/GenBank/DDBJ databases">
        <authorList>
            <person name="Rey-Velasco X."/>
        </authorList>
    </citation>
    <scope>NUCLEOTIDE SEQUENCE [LARGE SCALE GENOMIC DNA]</scope>
    <source>
        <strain evidence="2 3">F394</strain>
    </source>
</reference>
<gene>
    <name evidence="2" type="ORF">RM540_16105</name>
</gene>
<feature type="non-terminal residue" evidence="2">
    <location>
        <position position="142"/>
    </location>
</feature>
<evidence type="ECO:0000313" key="2">
    <source>
        <dbReference type="EMBL" id="MDT0633278.1"/>
    </source>
</evidence>
<dbReference type="PANTHER" id="PTHR43236:SF2">
    <property type="entry name" value="BLL0069 PROTEIN"/>
    <property type="match status" value="1"/>
</dbReference>
<keyword evidence="2" id="KW-0238">DNA-binding</keyword>
<accession>A0ABU3BVG0</accession>
<dbReference type="InterPro" id="IPR052345">
    <property type="entry name" value="Rad_response_metalloprotease"/>
</dbReference>
<evidence type="ECO:0000256" key="1">
    <source>
        <dbReference type="SAM" id="MobiDB-lite"/>
    </source>
</evidence>
<keyword evidence="3" id="KW-1185">Reference proteome</keyword>
<comment type="caution">
    <text evidence="2">The sequence shown here is derived from an EMBL/GenBank/DDBJ whole genome shotgun (WGS) entry which is preliminary data.</text>
</comment>
<feature type="region of interest" description="Disordered" evidence="1">
    <location>
        <begin position="117"/>
        <end position="142"/>
    </location>
</feature>
<organism evidence="2 3">
    <name type="scientific">Rubrivirga litoralis</name>
    <dbReference type="NCBI Taxonomy" id="3075598"/>
    <lineage>
        <taxon>Bacteria</taxon>
        <taxon>Pseudomonadati</taxon>
        <taxon>Rhodothermota</taxon>
        <taxon>Rhodothermia</taxon>
        <taxon>Rhodothermales</taxon>
        <taxon>Rubricoccaceae</taxon>
        <taxon>Rubrivirga</taxon>
    </lineage>
</organism>